<organism evidence="2 3">
    <name type="scientific">Caligus rogercresseyi</name>
    <name type="common">Sea louse</name>
    <dbReference type="NCBI Taxonomy" id="217165"/>
    <lineage>
        <taxon>Eukaryota</taxon>
        <taxon>Metazoa</taxon>
        <taxon>Ecdysozoa</taxon>
        <taxon>Arthropoda</taxon>
        <taxon>Crustacea</taxon>
        <taxon>Multicrustacea</taxon>
        <taxon>Hexanauplia</taxon>
        <taxon>Copepoda</taxon>
        <taxon>Siphonostomatoida</taxon>
        <taxon>Caligidae</taxon>
        <taxon>Caligus</taxon>
    </lineage>
</organism>
<reference evidence="3" key="1">
    <citation type="submission" date="2021-01" db="EMBL/GenBank/DDBJ databases">
        <title>Caligus Genome Assembly.</title>
        <authorList>
            <person name="Gallardo-Escarate C."/>
        </authorList>
    </citation>
    <scope>NUCLEOTIDE SEQUENCE [LARGE SCALE GENOMIC DNA]</scope>
</reference>
<evidence type="ECO:0000313" key="3">
    <source>
        <dbReference type="Proteomes" id="UP000595437"/>
    </source>
</evidence>
<keyword evidence="3" id="KW-1185">Reference proteome</keyword>
<gene>
    <name evidence="2" type="ORF">FKW44_003903</name>
</gene>
<dbReference type="EMBL" id="CP045891">
    <property type="protein sequence ID" value="QQP58544.1"/>
    <property type="molecule type" value="Genomic_DNA"/>
</dbReference>
<dbReference type="Proteomes" id="UP000595437">
    <property type="component" value="Chromosome 2"/>
</dbReference>
<evidence type="ECO:0000313" key="2">
    <source>
        <dbReference type="EMBL" id="QQP58544.1"/>
    </source>
</evidence>
<evidence type="ECO:0000256" key="1">
    <source>
        <dbReference type="SAM" id="MobiDB-lite"/>
    </source>
</evidence>
<accession>A0A7T8KM95</accession>
<name>A0A7T8KM95_CALRO</name>
<dbReference type="OrthoDB" id="6349518at2759"/>
<proteinExistence type="predicted"/>
<protein>
    <submittedName>
        <fullName evidence="2">Uncharacterized protein</fullName>
    </submittedName>
</protein>
<sequence>MILILFSAVPGGILILSCAYMCGCSRFIHVLMMDTCGYGAVGLCHGHWERSHWDPPPRRLSSKPSKDEQELVLVENNVS</sequence>
<feature type="region of interest" description="Disordered" evidence="1">
    <location>
        <begin position="54"/>
        <end position="79"/>
    </location>
</feature>
<dbReference type="AlphaFoldDB" id="A0A7T8KM95"/>